<name>A0AAV5U699_9BILA</name>
<accession>A0AAV5U699</accession>
<comment type="caution">
    <text evidence="2">The sequence shown here is derived from an EMBL/GenBank/DDBJ whole genome shotgun (WGS) entry which is preliminary data.</text>
</comment>
<organism evidence="2 3">
    <name type="scientific">Pristionchus entomophagus</name>
    <dbReference type="NCBI Taxonomy" id="358040"/>
    <lineage>
        <taxon>Eukaryota</taxon>
        <taxon>Metazoa</taxon>
        <taxon>Ecdysozoa</taxon>
        <taxon>Nematoda</taxon>
        <taxon>Chromadorea</taxon>
        <taxon>Rhabditida</taxon>
        <taxon>Rhabditina</taxon>
        <taxon>Diplogasteromorpha</taxon>
        <taxon>Diplogasteroidea</taxon>
        <taxon>Neodiplogasteridae</taxon>
        <taxon>Pristionchus</taxon>
    </lineage>
</organism>
<dbReference type="EMBL" id="BTSX01000005">
    <property type="protein sequence ID" value="GMT01913.1"/>
    <property type="molecule type" value="Genomic_DNA"/>
</dbReference>
<dbReference type="AlphaFoldDB" id="A0AAV5U699"/>
<protein>
    <submittedName>
        <fullName evidence="2">Uncharacterized protein</fullName>
    </submittedName>
</protein>
<proteinExistence type="predicted"/>
<gene>
    <name evidence="2" type="ORF">PENTCL1PPCAC_24087</name>
</gene>
<dbReference type="Proteomes" id="UP001432027">
    <property type="component" value="Unassembled WGS sequence"/>
</dbReference>
<evidence type="ECO:0000313" key="2">
    <source>
        <dbReference type="EMBL" id="GMT01913.1"/>
    </source>
</evidence>
<sequence length="69" mass="7453">ALLLSCFLLAGCGFALEWLRTVRARLKAGAGKQLEAARHGSLHGGDTVGYYATFSVAERETKSFHRGLD</sequence>
<evidence type="ECO:0000313" key="3">
    <source>
        <dbReference type="Proteomes" id="UP001432027"/>
    </source>
</evidence>
<evidence type="ECO:0000256" key="1">
    <source>
        <dbReference type="SAM" id="SignalP"/>
    </source>
</evidence>
<feature type="signal peptide" evidence="1">
    <location>
        <begin position="1"/>
        <end position="24"/>
    </location>
</feature>
<reference evidence="2" key="1">
    <citation type="submission" date="2023-10" db="EMBL/GenBank/DDBJ databases">
        <title>Genome assembly of Pristionchus species.</title>
        <authorList>
            <person name="Yoshida K."/>
            <person name="Sommer R.J."/>
        </authorList>
    </citation>
    <scope>NUCLEOTIDE SEQUENCE</scope>
    <source>
        <strain evidence="2">RS0144</strain>
    </source>
</reference>
<keyword evidence="1" id="KW-0732">Signal</keyword>
<keyword evidence="3" id="KW-1185">Reference proteome</keyword>
<feature type="chain" id="PRO_5044000245" evidence="1">
    <location>
        <begin position="25"/>
        <end position="69"/>
    </location>
</feature>
<feature type="non-terminal residue" evidence="2">
    <location>
        <position position="1"/>
    </location>
</feature>